<organism evidence="6">
    <name type="scientific">marine metagenome</name>
    <dbReference type="NCBI Taxonomy" id="408172"/>
    <lineage>
        <taxon>unclassified sequences</taxon>
        <taxon>metagenomes</taxon>
        <taxon>ecological metagenomes</taxon>
    </lineage>
</organism>
<keyword evidence="2" id="KW-0808">Transferase</keyword>
<protein>
    <recommendedName>
        <fullName evidence="4">ATP:glycerol 3-phosphotransferase</fullName>
    </recommendedName>
</protein>
<dbReference type="GO" id="GO:0005829">
    <property type="term" value="C:cytosol"/>
    <property type="evidence" value="ECO:0007669"/>
    <property type="project" value="TreeGrafter"/>
</dbReference>
<dbReference type="InterPro" id="IPR043129">
    <property type="entry name" value="ATPase_NBD"/>
</dbReference>
<dbReference type="GO" id="GO:0004370">
    <property type="term" value="F:glycerol kinase activity"/>
    <property type="evidence" value="ECO:0007669"/>
    <property type="project" value="TreeGrafter"/>
</dbReference>
<dbReference type="GO" id="GO:0019563">
    <property type="term" value="P:glycerol catabolic process"/>
    <property type="evidence" value="ECO:0007669"/>
    <property type="project" value="TreeGrafter"/>
</dbReference>
<dbReference type="Pfam" id="PF00370">
    <property type="entry name" value="FGGY_N"/>
    <property type="match status" value="1"/>
</dbReference>
<evidence type="ECO:0000259" key="5">
    <source>
        <dbReference type="Pfam" id="PF00370"/>
    </source>
</evidence>
<proteinExistence type="inferred from homology"/>
<evidence type="ECO:0000313" key="6">
    <source>
        <dbReference type="EMBL" id="SVD28952.1"/>
    </source>
</evidence>
<feature type="non-terminal residue" evidence="6">
    <location>
        <position position="159"/>
    </location>
</feature>
<evidence type="ECO:0000256" key="4">
    <source>
        <dbReference type="ARBA" id="ARBA00043149"/>
    </source>
</evidence>
<gene>
    <name evidence="6" type="ORF">METZ01_LOCUS381806</name>
</gene>
<feature type="domain" description="Carbohydrate kinase FGGY N-terminal" evidence="5">
    <location>
        <begin position="4"/>
        <end position="155"/>
    </location>
</feature>
<comment type="similarity">
    <text evidence="1">Belongs to the FGGY kinase family.</text>
</comment>
<sequence>MPSYILALDQGTTSSRAILFDHIGQPIAVCSHEFTQNFPQPGWVEHDPNDIWESQIAAARDVIHNSGIAIQDIAGIGIANQRETTVLWDRRTGEPVANAIVWQCRRTAGLCEGLKEEGVETTIHSRTGLVVDAYFSGTKILWLLDNIPDARVRAERGEL</sequence>
<dbReference type="SUPFAM" id="SSF53067">
    <property type="entry name" value="Actin-like ATPase domain"/>
    <property type="match status" value="1"/>
</dbReference>
<dbReference type="InterPro" id="IPR018484">
    <property type="entry name" value="FGGY_N"/>
</dbReference>
<evidence type="ECO:0000256" key="3">
    <source>
        <dbReference type="ARBA" id="ARBA00022777"/>
    </source>
</evidence>
<dbReference type="InterPro" id="IPR018483">
    <property type="entry name" value="Carb_kinase_FGGY_CS"/>
</dbReference>
<dbReference type="PANTHER" id="PTHR10196:SF69">
    <property type="entry name" value="GLYCEROL KINASE"/>
    <property type="match status" value="1"/>
</dbReference>
<dbReference type="EMBL" id="UINC01141297">
    <property type="protein sequence ID" value="SVD28952.1"/>
    <property type="molecule type" value="Genomic_DNA"/>
</dbReference>
<accession>A0A382U4P9</accession>
<reference evidence="6" key="1">
    <citation type="submission" date="2018-05" db="EMBL/GenBank/DDBJ databases">
        <authorList>
            <person name="Lanie J.A."/>
            <person name="Ng W.-L."/>
            <person name="Kazmierczak K.M."/>
            <person name="Andrzejewski T.M."/>
            <person name="Davidsen T.M."/>
            <person name="Wayne K.J."/>
            <person name="Tettelin H."/>
            <person name="Glass J.I."/>
            <person name="Rusch D."/>
            <person name="Podicherti R."/>
            <person name="Tsui H.-C.T."/>
            <person name="Winkler M.E."/>
        </authorList>
    </citation>
    <scope>NUCLEOTIDE SEQUENCE</scope>
</reference>
<dbReference type="AlphaFoldDB" id="A0A382U4P9"/>
<dbReference type="Gene3D" id="3.30.420.40">
    <property type="match status" value="1"/>
</dbReference>
<evidence type="ECO:0000256" key="1">
    <source>
        <dbReference type="ARBA" id="ARBA00009156"/>
    </source>
</evidence>
<dbReference type="PROSITE" id="PS00933">
    <property type="entry name" value="FGGY_KINASES_1"/>
    <property type="match status" value="1"/>
</dbReference>
<evidence type="ECO:0000256" key="2">
    <source>
        <dbReference type="ARBA" id="ARBA00022679"/>
    </source>
</evidence>
<name>A0A382U4P9_9ZZZZ</name>
<dbReference type="PANTHER" id="PTHR10196">
    <property type="entry name" value="SUGAR KINASE"/>
    <property type="match status" value="1"/>
</dbReference>
<keyword evidence="3" id="KW-0418">Kinase</keyword>